<dbReference type="InterPro" id="IPR008532">
    <property type="entry name" value="NFACT_RNA-bd"/>
</dbReference>
<accession>X0UAC9</accession>
<sequence>NSPLSPFFVVKAEGKQIGEKTIGEAADATVTFSRAWKLGLVSTPAFKAKPEQLTKEAPSGEYVPKGGFITKGKLDYLDNKINLAVGMTKDGAIMAGPLDAVKKNCEKYLQIEQGNEKTSKIAKLIQKKMGGTLDDIVRVMPAGGCKVKK</sequence>
<proteinExistence type="predicted"/>
<dbReference type="InterPro" id="IPR051608">
    <property type="entry name" value="RQC_Subunit_NEMF"/>
</dbReference>
<dbReference type="EMBL" id="BARS01014835">
    <property type="protein sequence ID" value="GAF97317.1"/>
    <property type="molecule type" value="Genomic_DNA"/>
</dbReference>
<dbReference type="GO" id="GO:1990112">
    <property type="term" value="C:RQC complex"/>
    <property type="evidence" value="ECO:0007669"/>
    <property type="project" value="TreeGrafter"/>
</dbReference>
<organism evidence="2">
    <name type="scientific">marine sediment metagenome</name>
    <dbReference type="NCBI Taxonomy" id="412755"/>
    <lineage>
        <taxon>unclassified sequences</taxon>
        <taxon>metagenomes</taxon>
        <taxon>ecological metagenomes</taxon>
    </lineage>
</organism>
<protein>
    <recommendedName>
        <fullName evidence="1">NFACT RNA-binding domain-containing protein</fullName>
    </recommendedName>
</protein>
<evidence type="ECO:0000313" key="2">
    <source>
        <dbReference type="EMBL" id="GAF97317.1"/>
    </source>
</evidence>
<dbReference type="PANTHER" id="PTHR15239:SF6">
    <property type="entry name" value="RIBOSOME QUALITY CONTROL COMPLEX SUBUNIT NEMF"/>
    <property type="match status" value="1"/>
</dbReference>
<feature type="non-terminal residue" evidence="2">
    <location>
        <position position="1"/>
    </location>
</feature>
<dbReference type="GO" id="GO:0043023">
    <property type="term" value="F:ribosomal large subunit binding"/>
    <property type="evidence" value="ECO:0007669"/>
    <property type="project" value="TreeGrafter"/>
</dbReference>
<evidence type="ECO:0000259" key="1">
    <source>
        <dbReference type="Pfam" id="PF05670"/>
    </source>
</evidence>
<dbReference type="PANTHER" id="PTHR15239">
    <property type="entry name" value="NUCLEAR EXPORT MEDIATOR FACTOR NEMF"/>
    <property type="match status" value="1"/>
</dbReference>
<dbReference type="GO" id="GO:0072344">
    <property type="term" value="P:rescue of stalled ribosome"/>
    <property type="evidence" value="ECO:0007669"/>
    <property type="project" value="TreeGrafter"/>
</dbReference>
<comment type="caution">
    <text evidence="2">The sequence shown here is derived from an EMBL/GenBank/DDBJ whole genome shotgun (WGS) entry which is preliminary data.</text>
</comment>
<name>X0UAC9_9ZZZZ</name>
<dbReference type="GO" id="GO:0000049">
    <property type="term" value="F:tRNA binding"/>
    <property type="evidence" value="ECO:0007669"/>
    <property type="project" value="TreeGrafter"/>
</dbReference>
<reference evidence="2" key="1">
    <citation type="journal article" date="2014" name="Front. Microbiol.">
        <title>High frequency of phylogenetically diverse reductive dehalogenase-homologous genes in deep subseafloor sedimentary metagenomes.</title>
        <authorList>
            <person name="Kawai M."/>
            <person name="Futagami T."/>
            <person name="Toyoda A."/>
            <person name="Takaki Y."/>
            <person name="Nishi S."/>
            <person name="Hori S."/>
            <person name="Arai W."/>
            <person name="Tsubouchi T."/>
            <person name="Morono Y."/>
            <person name="Uchiyama I."/>
            <person name="Ito T."/>
            <person name="Fujiyama A."/>
            <person name="Inagaki F."/>
            <person name="Takami H."/>
        </authorList>
    </citation>
    <scope>NUCLEOTIDE SEQUENCE</scope>
    <source>
        <strain evidence="2">Expedition CK06-06</strain>
    </source>
</reference>
<feature type="domain" description="NFACT RNA-binding" evidence="1">
    <location>
        <begin position="5"/>
        <end position="72"/>
    </location>
</feature>
<dbReference type="AlphaFoldDB" id="X0UAC9"/>
<dbReference type="Pfam" id="PF05670">
    <property type="entry name" value="NFACT-R_1"/>
    <property type="match status" value="1"/>
</dbReference>
<gene>
    <name evidence="2" type="ORF">S01H1_24659</name>
</gene>